<protein>
    <submittedName>
        <fullName evidence="1">Protein CBG27513</fullName>
    </submittedName>
</protein>
<dbReference type="EMBL" id="HE601451">
    <property type="protein sequence ID" value="CAR98508.1"/>
    <property type="molecule type" value="Genomic_DNA"/>
</dbReference>
<dbReference type="HOGENOM" id="CLU_3417445_0_0_1"/>
<dbReference type="GeneID" id="68918964"/>
<sequence length="26" mass="3074">MCRRLAVPAAVLLEKLEHWLPEKITR</sequence>
<gene>
    <name evidence="1" type="ORF">CBG27513</name>
    <name evidence="1" type="ORF">CBG_27513</name>
</gene>
<dbReference type="CTD" id="68918964"/>
<dbReference type="InParanoid" id="B6IF28"/>
<dbReference type="KEGG" id="cbr:CBG_27513"/>
<evidence type="ECO:0000313" key="2">
    <source>
        <dbReference type="Proteomes" id="UP000008549"/>
    </source>
</evidence>
<dbReference type="Proteomes" id="UP000008549">
    <property type="component" value="Unassembled WGS sequence"/>
</dbReference>
<dbReference type="RefSeq" id="XP_045098080.1">
    <property type="nucleotide sequence ID" value="XM_045239087.1"/>
</dbReference>
<organism evidence="1 2">
    <name type="scientific">Caenorhabditis briggsae</name>
    <dbReference type="NCBI Taxonomy" id="6238"/>
    <lineage>
        <taxon>Eukaryota</taxon>
        <taxon>Metazoa</taxon>
        <taxon>Ecdysozoa</taxon>
        <taxon>Nematoda</taxon>
        <taxon>Chromadorea</taxon>
        <taxon>Rhabditida</taxon>
        <taxon>Rhabditina</taxon>
        <taxon>Rhabditomorpha</taxon>
        <taxon>Rhabditoidea</taxon>
        <taxon>Rhabditidae</taxon>
        <taxon>Peloderinae</taxon>
        <taxon>Caenorhabditis</taxon>
    </lineage>
</organism>
<evidence type="ECO:0000313" key="1">
    <source>
        <dbReference type="EMBL" id="CAR98508.1"/>
    </source>
</evidence>
<reference evidence="1 2" key="1">
    <citation type="journal article" date="2003" name="PLoS Biol.">
        <title>The genome sequence of Caenorhabditis briggsae: a platform for comparative genomics.</title>
        <authorList>
            <person name="Stein L.D."/>
            <person name="Bao Z."/>
            <person name="Blasiar D."/>
            <person name="Blumenthal T."/>
            <person name="Brent M.R."/>
            <person name="Chen N."/>
            <person name="Chinwalla A."/>
            <person name="Clarke L."/>
            <person name="Clee C."/>
            <person name="Coghlan A."/>
            <person name="Coulson A."/>
            <person name="D'Eustachio P."/>
            <person name="Fitch D.H."/>
            <person name="Fulton L.A."/>
            <person name="Fulton R.E."/>
            <person name="Griffiths-Jones S."/>
            <person name="Harris T.W."/>
            <person name="Hillier L.W."/>
            <person name="Kamath R."/>
            <person name="Kuwabara P.E."/>
            <person name="Mardis E.R."/>
            <person name="Marra M.A."/>
            <person name="Miner T.L."/>
            <person name="Minx P."/>
            <person name="Mullikin J.C."/>
            <person name="Plumb R.W."/>
            <person name="Rogers J."/>
            <person name="Schein J.E."/>
            <person name="Sohrmann M."/>
            <person name="Spieth J."/>
            <person name="Stajich J.E."/>
            <person name="Wei C."/>
            <person name="Willey D."/>
            <person name="Wilson R.K."/>
            <person name="Durbin R."/>
            <person name="Waterston R.H."/>
        </authorList>
    </citation>
    <scope>NUCLEOTIDE SEQUENCE [LARGE SCALE GENOMIC DNA]</scope>
    <source>
        <strain evidence="1 2">AF16</strain>
    </source>
</reference>
<name>B6IF28_CAEBR</name>
<proteinExistence type="predicted"/>
<keyword evidence="2" id="KW-1185">Reference proteome</keyword>
<dbReference type="AlphaFoldDB" id="B6IF28"/>
<reference evidence="1 2" key="2">
    <citation type="journal article" date="2011" name="PLoS Genet.">
        <title>Caenorhabditis briggsae recombinant inbred line genotypes reveal inter-strain incompatibility and the evolution of recombination.</title>
        <authorList>
            <person name="Ross J.A."/>
            <person name="Koboldt D.C."/>
            <person name="Staisch J.E."/>
            <person name="Chamberlin H.M."/>
            <person name="Gupta B.P."/>
            <person name="Miller R.D."/>
            <person name="Baird S.E."/>
            <person name="Haag E.S."/>
        </authorList>
    </citation>
    <scope>NUCLEOTIDE SEQUENCE [LARGE SCALE GENOMIC DNA]</scope>
    <source>
        <strain evidence="1 2">AF16</strain>
    </source>
</reference>
<accession>B6IF28</accession>